<protein>
    <submittedName>
        <fullName evidence="1">Uncharacterized protein</fullName>
    </submittedName>
</protein>
<proteinExistence type="predicted"/>
<keyword evidence="2" id="KW-1185">Reference proteome</keyword>
<accession>S7PTQ2</accession>
<dbReference type="EMBL" id="KE163905">
    <property type="protein sequence ID" value="EPQ14318.1"/>
    <property type="molecule type" value="Genomic_DNA"/>
</dbReference>
<dbReference type="AlphaFoldDB" id="S7PTQ2"/>
<organism evidence="1 2">
    <name type="scientific">Myotis brandtii</name>
    <name type="common">Brandt's bat</name>
    <dbReference type="NCBI Taxonomy" id="109478"/>
    <lineage>
        <taxon>Eukaryota</taxon>
        <taxon>Metazoa</taxon>
        <taxon>Chordata</taxon>
        <taxon>Craniata</taxon>
        <taxon>Vertebrata</taxon>
        <taxon>Euteleostomi</taxon>
        <taxon>Mammalia</taxon>
        <taxon>Eutheria</taxon>
        <taxon>Laurasiatheria</taxon>
        <taxon>Chiroptera</taxon>
        <taxon>Yangochiroptera</taxon>
        <taxon>Vespertilionidae</taxon>
        <taxon>Myotis</taxon>
    </lineage>
</organism>
<sequence length="64" mass="6760">MHIVDVASKSRVAASALSECEKGGRGPQCSAELGSLRPQGRDGECLSGILRPVFCKFPLGMELI</sequence>
<name>S7PTQ2_MYOBR</name>
<gene>
    <name evidence="1" type="ORF">D623_10015949</name>
</gene>
<dbReference type="Proteomes" id="UP000052978">
    <property type="component" value="Unassembled WGS sequence"/>
</dbReference>
<evidence type="ECO:0000313" key="1">
    <source>
        <dbReference type="EMBL" id="EPQ14318.1"/>
    </source>
</evidence>
<evidence type="ECO:0000313" key="2">
    <source>
        <dbReference type="Proteomes" id="UP000052978"/>
    </source>
</evidence>
<reference evidence="1 2" key="1">
    <citation type="journal article" date="2013" name="Nat. Commun.">
        <title>Genome analysis reveals insights into physiology and longevity of the Brandt's bat Myotis brandtii.</title>
        <authorList>
            <person name="Seim I."/>
            <person name="Fang X."/>
            <person name="Xiong Z."/>
            <person name="Lobanov A.V."/>
            <person name="Huang Z."/>
            <person name="Ma S."/>
            <person name="Feng Y."/>
            <person name="Turanov A.A."/>
            <person name="Zhu Y."/>
            <person name="Lenz T.L."/>
            <person name="Gerashchenko M.V."/>
            <person name="Fan D."/>
            <person name="Hee Yim S."/>
            <person name="Yao X."/>
            <person name="Jordan D."/>
            <person name="Xiong Y."/>
            <person name="Ma Y."/>
            <person name="Lyapunov A.N."/>
            <person name="Chen G."/>
            <person name="Kulakova O.I."/>
            <person name="Sun Y."/>
            <person name="Lee S.G."/>
            <person name="Bronson R.T."/>
            <person name="Moskalev A.A."/>
            <person name="Sunyaev S.R."/>
            <person name="Zhang G."/>
            <person name="Krogh A."/>
            <person name="Wang J."/>
            <person name="Gladyshev V.N."/>
        </authorList>
    </citation>
    <scope>NUCLEOTIDE SEQUENCE [LARGE SCALE GENOMIC DNA]</scope>
</reference>